<sequence>MLLELCPRKYRSLAKAEYAQWRPFQPNPSAEAVQPVLPKPEVLHLKPLAVGSVLLQQPVPKAPQGPAKELCLGQQGHQNIERGGASHPGLVKMPFLSRDQEEQQH</sequence>
<organism evidence="2 3">
    <name type="scientific">Patagioenas fasciata monilis</name>
    <dbReference type="NCBI Taxonomy" id="372326"/>
    <lineage>
        <taxon>Eukaryota</taxon>
        <taxon>Metazoa</taxon>
        <taxon>Chordata</taxon>
        <taxon>Craniata</taxon>
        <taxon>Vertebrata</taxon>
        <taxon>Euteleostomi</taxon>
        <taxon>Archelosauria</taxon>
        <taxon>Archosauria</taxon>
        <taxon>Dinosauria</taxon>
        <taxon>Saurischia</taxon>
        <taxon>Theropoda</taxon>
        <taxon>Coelurosauria</taxon>
        <taxon>Aves</taxon>
        <taxon>Neognathae</taxon>
        <taxon>Neoaves</taxon>
        <taxon>Columbimorphae</taxon>
        <taxon>Columbiformes</taxon>
        <taxon>Columbidae</taxon>
        <taxon>Patagioenas</taxon>
    </lineage>
</organism>
<name>A0A1V4K1Q8_PATFA</name>
<evidence type="ECO:0000256" key="1">
    <source>
        <dbReference type="SAM" id="MobiDB-lite"/>
    </source>
</evidence>
<dbReference type="EMBL" id="LSYS01005108">
    <property type="protein sequence ID" value="OPJ78408.1"/>
    <property type="molecule type" value="Genomic_DNA"/>
</dbReference>
<evidence type="ECO:0000313" key="2">
    <source>
        <dbReference type="EMBL" id="OPJ78408.1"/>
    </source>
</evidence>
<protein>
    <submittedName>
        <fullName evidence="2">Uncharacterized protein</fullName>
    </submittedName>
</protein>
<keyword evidence="3" id="KW-1185">Reference proteome</keyword>
<proteinExistence type="predicted"/>
<dbReference type="AlphaFoldDB" id="A0A1V4K1Q8"/>
<comment type="caution">
    <text evidence="2">The sequence shown here is derived from an EMBL/GenBank/DDBJ whole genome shotgun (WGS) entry which is preliminary data.</text>
</comment>
<feature type="region of interest" description="Disordered" evidence="1">
    <location>
        <begin position="79"/>
        <end position="105"/>
    </location>
</feature>
<reference evidence="2 3" key="1">
    <citation type="submission" date="2016-02" db="EMBL/GenBank/DDBJ databases">
        <title>Band-tailed pigeon sequencing and assembly.</title>
        <authorList>
            <person name="Soares A.E."/>
            <person name="Novak B.J."/>
            <person name="Rice E.S."/>
            <person name="O'Connell B."/>
            <person name="Chang D."/>
            <person name="Weber S."/>
            <person name="Shapiro B."/>
        </authorList>
    </citation>
    <scope>NUCLEOTIDE SEQUENCE [LARGE SCALE GENOMIC DNA]</scope>
    <source>
        <strain evidence="2">BTP2013</strain>
        <tissue evidence="2">Blood</tissue>
    </source>
</reference>
<dbReference type="Proteomes" id="UP000190648">
    <property type="component" value="Unassembled WGS sequence"/>
</dbReference>
<gene>
    <name evidence="2" type="ORF">AV530_003251</name>
</gene>
<evidence type="ECO:0000313" key="3">
    <source>
        <dbReference type="Proteomes" id="UP000190648"/>
    </source>
</evidence>
<accession>A0A1V4K1Q8</accession>